<dbReference type="AlphaFoldDB" id="A0A453AXM1"/>
<dbReference type="Gramene" id="AET2Gv20292100.1">
    <property type="protein sequence ID" value="AET2Gv20292100.1"/>
    <property type="gene ID" value="AET2Gv20292100"/>
</dbReference>
<dbReference type="STRING" id="200361.A0A453AXM1"/>
<dbReference type="Pfam" id="PF07859">
    <property type="entry name" value="Abhydrolase_3"/>
    <property type="match status" value="1"/>
</dbReference>
<reference evidence="2" key="5">
    <citation type="journal article" date="2021" name="G3 (Bethesda)">
        <title>Aegilops tauschii genome assembly Aet v5.0 features greater sequence contiguity and improved annotation.</title>
        <authorList>
            <person name="Wang L."/>
            <person name="Zhu T."/>
            <person name="Rodriguez J.C."/>
            <person name="Deal K.R."/>
            <person name="Dubcovsky J."/>
            <person name="McGuire P.E."/>
            <person name="Lux T."/>
            <person name="Spannagl M."/>
            <person name="Mayer K.F.X."/>
            <person name="Baldrich P."/>
            <person name="Meyers B.C."/>
            <person name="Huo N."/>
            <person name="Gu Y.Q."/>
            <person name="Zhou H."/>
            <person name="Devos K.M."/>
            <person name="Bennetzen J.L."/>
            <person name="Unver T."/>
            <person name="Budak H."/>
            <person name="Gulick P.J."/>
            <person name="Galiba G."/>
            <person name="Kalapos B."/>
            <person name="Nelson D.R."/>
            <person name="Li P."/>
            <person name="You F.M."/>
            <person name="Luo M.C."/>
            <person name="Dvorak J."/>
        </authorList>
    </citation>
    <scope>NUCLEOTIDE SEQUENCE [LARGE SCALE GENOMIC DNA]</scope>
    <source>
        <strain evidence="2">cv. AL8/78</strain>
    </source>
</reference>
<evidence type="ECO:0000259" key="1">
    <source>
        <dbReference type="Pfam" id="PF07859"/>
    </source>
</evidence>
<evidence type="ECO:0000313" key="3">
    <source>
        <dbReference type="Proteomes" id="UP000015105"/>
    </source>
</evidence>
<dbReference type="PANTHER" id="PTHR23024">
    <property type="entry name" value="ARYLACETAMIDE DEACETYLASE"/>
    <property type="match status" value="1"/>
</dbReference>
<dbReference type="InterPro" id="IPR013094">
    <property type="entry name" value="AB_hydrolase_3"/>
</dbReference>
<dbReference type="InterPro" id="IPR029058">
    <property type="entry name" value="AB_hydrolase_fold"/>
</dbReference>
<dbReference type="Proteomes" id="UP000015105">
    <property type="component" value="Chromosome 2D"/>
</dbReference>
<protein>
    <recommendedName>
        <fullName evidence="1">Alpha/beta hydrolase fold-3 domain-containing protein</fullName>
    </recommendedName>
</protein>
<dbReference type="GO" id="GO:0016787">
    <property type="term" value="F:hydrolase activity"/>
    <property type="evidence" value="ECO:0007669"/>
    <property type="project" value="InterPro"/>
</dbReference>
<accession>A0A453AXM1</accession>
<organism evidence="2 3">
    <name type="scientific">Aegilops tauschii subsp. strangulata</name>
    <name type="common">Goatgrass</name>
    <dbReference type="NCBI Taxonomy" id="200361"/>
    <lineage>
        <taxon>Eukaryota</taxon>
        <taxon>Viridiplantae</taxon>
        <taxon>Streptophyta</taxon>
        <taxon>Embryophyta</taxon>
        <taxon>Tracheophyta</taxon>
        <taxon>Spermatophyta</taxon>
        <taxon>Magnoliopsida</taxon>
        <taxon>Liliopsida</taxon>
        <taxon>Poales</taxon>
        <taxon>Poaceae</taxon>
        <taxon>BOP clade</taxon>
        <taxon>Pooideae</taxon>
        <taxon>Triticodae</taxon>
        <taxon>Triticeae</taxon>
        <taxon>Triticinae</taxon>
        <taxon>Aegilops</taxon>
    </lineage>
</organism>
<dbReference type="EnsemblPlants" id="AET2Gv20292100.1">
    <property type="protein sequence ID" value="AET2Gv20292100.1"/>
    <property type="gene ID" value="AET2Gv20292100"/>
</dbReference>
<evidence type="ECO:0000313" key="2">
    <source>
        <dbReference type="EnsemblPlants" id="AET2Gv20292100.1"/>
    </source>
</evidence>
<keyword evidence="3" id="KW-1185">Reference proteome</keyword>
<name>A0A453AXM1_AEGTS</name>
<reference evidence="3" key="1">
    <citation type="journal article" date="2014" name="Science">
        <title>Ancient hybridizations among the ancestral genomes of bread wheat.</title>
        <authorList>
            <consortium name="International Wheat Genome Sequencing Consortium,"/>
            <person name="Marcussen T."/>
            <person name="Sandve S.R."/>
            <person name="Heier L."/>
            <person name="Spannagl M."/>
            <person name="Pfeifer M."/>
            <person name="Jakobsen K.S."/>
            <person name="Wulff B.B."/>
            <person name="Steuernagel B."/>
            <person name="Mayer K.F."/>
            <person name="Olsen O.A."/>
        </authorList>
    </citation>
    <scope>NUCLEOTIDE SEQUENCE [LARGE SCALE GENOMIC DNA]</scope>
    <source>
        <strain evidence="3">cv. AL8/78</strain>
    </source>
</reference>
<proteinExistence type="predicted"/>
<dbReference type="SUPFAM" id="SSF53474">
    <property type="entry name" value="alpha/beta-Hydrolases"/>
    <property type="match status" value="1"/>
</dbReference>
<reference evidence="2" key="3">
    <citation type="journal article" date="2017" name="Nature">
        <title>Genome sequence of the progenitor of the wheat D genome Aegilops tauschii.</title>
        <authorList>
            <person name="Luo M.C."/>
            <person name="Gu Y.Q."/>
            <person name="Puiu D."/>
            <person name="Wang H."/>
            <person name="Twardziok S.O."/>
            <person name="Deal K.R."/>
            <person name="Huo N."/>
            <person name="Zhu T."/>
            <person name="Wang L."/>
            <person name="Wang Y."/>
            <person name="McGuire P.E."/>
            <person name="Liu S."/>
            <person name="Long H."/>
            <person name="Ramasamy R.K."/>
            <person name="Rodriguez J.C."/>
            <person name="Van S.L."/>
            <person name="Yuan L."/>
            <person name="Wang Z."/>
            <person name="Xia Z."/>
            <person name="Xiao L."/>
            <person name="Anderson O.D."/>
            <person name="Ouyang S."/>
            <person name="Liang Y."/>
            <person name="Zimin A.V."/>
            <person name="Pertea G."/>
            <person name="Qi P."/>
            <person name="Bennetzen J.L."/>
            <person name="Dai X."/>
            <person name="Dawson M.W."/>
            <person name="Muller H.G."/>
            <person name="Kugler K."/>
            <person name="Rivarola-Duarte L."/>
            <person name="Spannagl M."/>
            <person name="Mayer K.F.X."/>
            <person name="Lu F.H."/>
            <person name="Bevan M.W."/>
            <person name="Leroy P."/>
            <person name="Li P."/>
            <person name="You F.M."/>
            <person name="Sun Q."/>
            <person name="Liu Z."/>
            <person name="Lyons E."/>
            <person name="Wicker T."/>
            <person name="Salzberg S.L."/>
            <person name="Devos K.M."/>
            <person name="Dvorak J."/>
        </authorList>
    </citation>
    <scope>NUCLEOTIDE SEQUENCE [LARGE SCALE GENOMIC DNA]</scope>
    <source>
        <strain evidence="2">cv. AL8/78</strain>
    </source>
</reference>
<feature type="domain" description="Alpha/beta hydrolase fold-3" evidence="1">
    <location>
        <begin position="112"/>
        <end position="333"/>
    </location>
</feature>
<dbReference type="InterPro" id="IPR050466">
    <property type="entry name" value="Carboxylest/Gibb_receptor"/>
</dbReference>
<reference evidence="2" key="4">
    <citation type="submission" date="2019-03" db="UniProtKB">
        <authorList>
            <consortium name="EnsemblPlants"/>
        </authorList>
    </citation>
    <scope>IDENTIFICATION</scope>
</reference>
<dbReference type="Gene3D" id="3.40.50.1820">
    <property type="entry name" value="alpha/beta hydrolase"/>
    <property type="match status" value="1"/>
</dbReference>
<dbReference type="PANTHER" id="PTHR23024:SF538">
    <property type="entry name" value="OS07G0643100 PROTEIN"/>
    <property type="match status" value="1"/>
</dbReference>
<sequence>SPPRLATSKFKPLSRGSACSAVQAMAGTEDARPPPALPWTVRLQFAALSLAHRPDGSVRRFLFSLGDLHAAARPRPDASGVRSADVTVDASRGLWARVFSPSSAADAPVPVVVYFHGGGFVLFSAASRPYDAFCRRLCHGLGAVVVSVNYRLAPKHRFPAAYDDGVDVLRYLDTNGLPADLAVPVDLSRCFLAGDSAGGNITHHVAQRWSAMTTTASPSSLRLAGVVLIQPFFGGEERTEAEVTLDKVGPSLSMVVTDAYWREFLPEGATRDHPAARVCGERVELAEAFPPAMVVVGGLDLLKGWQTRYVEALRGKGKPVKVVEYPDAIHGFHAFPEIADSGKLVGDIKLFVDERRPTKS</sequence>
<reference evidence="3" key="2">
    <citation type="journal article" date="2017" name="Nat. Plants">
        <title>The Aegilops tauschii genome reveals multiple impacts of transposons.</title>
        <authorList>
            <person name="Zhao G."/>
            <person name="Zou C."/>
            <person name="Li K."/>
            <person name="Wang K."/>
            <person name="Li T."/>
            <person name="Gao L."/>
            <person name="Zhang X."/>
            <person name="Wang H."/>
            <person name="Yang Z."/>
            <person name="Liu X."/>
            <person name="Jiang W."/>
            <person name="Mao L."/>
            <person name="Kong X."/>
            <person name="Jiao Y."/>
            <person name="Jia J."/>
        </authorList>
    </citation>
    <scope>NUCLEOTIDE SEQUENCE [LARGE SCALE GENOMIC DNA]</scope>
    <source>
        <strain evidence="3">cv. AL8/78</strain>
    </source>
</reference>